<evidence type="ECO:0000313" key="4">
    <source>
        <dbReference type="Proteomes" id="UP000738402"/>
    </source>
</evidence>
<dbReference type="Proteomes" id="UP000738402">
    <property type="component" value="Unassembled WGS sequence"/>
</dbReference>
<reference evidence="1 3" key="1">
    <citation type="journal article" date="2021" name="G3 (Bethesda)">
        <title>Genomic diversity, chromosomal rearrangements, and interspecies hybridization in the ogataea polymorpha species complex.</title>
        <authorList>
            <person name="Hanson S.J."/>
            <person name="Cinneide E.O."/>
            <person name="Salzberg L.I."/>
            <person name="Wolfe K.H."/>
            <person name="McGowan J."/>
            <person name="Fitzpatrick D.A."/>
            <person name="Matlin K."/>
        </authorList>
    </citation>
    <scope>NUCLEOTIDE SEQUENCE</scope>
    <source>
        <strain evidence="2">81-436-3</strain>
        <strain evidence="1">83-405-1</strain>
    </source>
</reference>
<comment type="caution">
    <text evidence="1">The sequence shown here is derived from an EMBL/GenBank/DDBJ whole genome shotgun (WGS) entry which is preliminary data.</text>
</comment>
<sequence length="145" mass="17264">MEAPDTTNYHDERGLLKTEDCHIRIRKGQSYEEYLSQKNQYLQEGPIISELETFMENSIRMVNLCSVDSITRVQTIHSLERRYYLGYLDDCLHICNELISKLKLESTDKQERKNYEKLLKQLTDIQDKCLHKLTSILTIDEERKF</sequence>
<evidence type="ECO:0000313" key="3">
    <source>
        <dbReference type="Proteomes" id="UP000697297"/>
    </source>
</evidence>
<protein>
    <submittedName>
        <fullName evidence="1">Uncharacterized protein</fullName>
    </submittedName>
</protein>
<organism evidence="1 4">
    <name type="scientific">Ogataea haglerorum</name>
    <dbReference type="NCBI Taxonomy" id="1937702"/>
    <lineage>
        <taxon>Eukaryota</taxon>
        <taxon>Fungi</taxon>
        <taxon>Dikarya</taxon>
        <taxon>Ascomycota</taxon>
        <taxon>Saccharomycotina</taxon>
        <taxon>Pichiomycetes</taxon>
        <taxon>Pichiales</taxon>
        <taxon>Pichiaceae</taxon>
        <taxon>Ogataea</taxon>
    </lineage>
</organism>
<dbReference type="EMBL" id="JAHLUH010000009">
    <property type="protein sequence ID" value="KAG7726517.1"/>
    <property type="molecule type" value="Genomic_DNA"/>
</dbReference>
<dbReference type="EMBL" id="JAHLUN010000007">
    <property type="protein sequence ID" value="KAG7764956.1"/>
    <property type="molecule type" value="Genomic_DNA"/>
</dbReference>
<evidence type="ECO:0000313" key="1">
    <source>
        <dbReference type="EMBL" id="KAG7726517.1"/>
    </source>
</evidence>
<dbReference type="Proteomes" id="UP000697297">
    <property type="component" value="Unassembled WGS sequence"/>
</dbReference>
<name>A0AAN6D462_9ASCO</name>
<keyword evidence="3" id="KW-1185">Reference proteome</keyword>
<proteinExistence type="predicted"/>
<evidence type="ECO:0000313" key="2">
    <source>
        <dbReference type="EMBL" id="KAG7764956.1"/>
    </source>
</evidence>
<gene>
    <name evidence="1" type="ORF">KL933_003448</name>
    <name evidence="2" type="ORF">KL946_002823</name>
</gene>
<accession>A0AAN6D462</accession>
<dbReference type="AlphaFoldDB" id="A0AAN6D462"/>